<dbReference type="PRINTS" id="PR00455">
    <property type="entry name" value="HTHTETR"/>
</dbReference>
<feature type="domain" description="HTH tetR-type" evidence="6">
    <location>
        <begin position="10"/>
        <end position="70"/>
    </location>
</feature>
<keyword evidence="2" id="KW-0805">Transcription regulation</keyword>
<evidence type="ECO:0000256" key="2">
    <source>
        <dbReference type="ARBA" id="ARBA00023015"/>
    </source>
</evidence>
<evidence type="ECO:0000313" key="8">
    <source>
        <dbReference type="Proteomes" id="UP001500622"/>
    </source>
</evidence>
<evidence type="ECO:0000256" key="3">
    <source>
        <dbReference type="ARBA" id="ARBA00023125"/>
    </source>
</evidence>
<dbReference type="PANTHER" id="PTHR47506:SF6">
    <property type="entry name" value="HTH-TYPE TRANSCRIPTIONAL REPRESSOR NEMR"/>
    <property type="match status" value="1"/>
</dbReference>
<evidence type="ECO:0000256" key="5">
    <source>
        <dbReference type="PROSITE-ProRule" id="PRU00335"/>
    </source>
</evidence>
<dbReference type="PROSITE" id="PS50977">
    <property type="entry name" value="HTH_TETR_2"/>
    <property type="match status" value="1"/>
</dbReference>
<gene>
    <name evidence="7" type="ORF">GCM10023169_20520</name>
</gene>
<feature type="DNA-binding region" description="H-T-H motif" evidence="5">
    <location>
        <begin position="33"/>
        <end position="52"/>
    </location>
</feature>
<keyword evidence="8" id="KW-1185">Reference proteome</keyword>
<dbReference type="InterPro" id="IPR036271">
    <property type="entry name" value="Tet_transcr_reg_TetR-rel_C_sf"/>
</dbReference>
<reference evidence="8" key="1">
    <citation type="journal article" date="2019" name="Int. J. Syst. Evol. Microbiol.">
        <title>The Global Catalogue of Microorganisms (GCM) 10K type strain sequencing project: providing services to taxonomists for standard genome sequencing and annotation.</title>
        <authorList>
            <consortium name="The Broad Institute Genomics Platform"/>
            <consortium name="The Broad Institute Genome Sequencing Center for Infectious Disease"/>
            <person name="Wu L."/>
            <person name="Ma J."/>
        </authorList>
    </citation>
    <scope>NUCLEOTIDE SEQUENCE [LARGE SCALE GENOMIC DNA]</scope>
    <source>
        <strain evidence="8">JCM 17810</strain>
    </source>
</reference>
<evidence type="ECO:0000256" key="1">
    <source>
        <dbReference type="ARBA" id="ARBA00022491"/>
    </source>
</evidence>
<dbReference type="EMBL" id="BAABGN010000008">
    <property type="protein sequence ID" value="GAA4424115.1"/>
    <property type="molecule type" value="Genomic_DNA"/>
</dbReference>
<dbReference type="PANTHER" id="PTHR47506">
    <property type="entry name" value="TRANSCRIPTIONAL REGULATORY PROTEIN"/>
    <property type="match status" value="1"/>
</dbReference>
<accession>A0ABP8L741</accession>
<comment type="caution">
    <text evidence="7">The sequence shown here is derived from an EMBL/GenBank/DDBJ whole genome shotgun (WGS) entry which is preliminary data.</text>
</comment>
<dbReference type="Pfam" id="PF00440">
    <property type="entry name" value="TetR_N"/>
    <property type="match status" value="1"/>
</dbReference>
<dbReference type="PROSITE" id="PS01081">
    <property type="entry name" value="HTH_TETR_1"/>
    <property type="match status" value="1"/>
</dbReference>
<dbReference type="InterPro" id="IPR039538">
    <property type="entry name" value="BetI_C"/>
</dbReference>
<dbReference type="Pfam" id="PF13977">
    <property type="entry name" value="TetR_C_6"/>
    <property type="match status" value="1"/>
</dbReference>
<proteinExistence type="predicted"/>
<evidence type="ECO:0000256" key="4">
    <source>
        <dbReference type="ARBA" id="ARBA00023163"/>
    </source>
</evidence>
<dbReference type="SUPFAM" id="SSF48498">
    <property type="entry name" value="Tetracyclin repressor-like, C-terminal domain"/>
    <property type="match status" value="1"/>
</dbReference>
<dbReference type="InterPro" id="IPR009057">
    <property type="entry name" value="Homeodomain-like_sf"/>
</dbReference>
<protein>
    <submittedName>
        <fullName evidence="7">TetR/AcrR family transcriptional regulator</fullName>
    </submittedName>
</protein>
<dbReference type="Gene3D" id="1.10.357.10">
    <property type="entry name" value="Tetracycline Repressor, domain 2"/>
    <property type="match status" value="1"/>
</dbReference>
<sequence>MPKVTAEHREARRRQILDAAMRCVAADGFHKTTMADVIRASDLSAGAVYGYFRGKQDLIAAIADEAVGGIGEAIDHFITTSARTPSLPSVIDYVASRVEDMTLVRGVDITRIGVAAWAEAVRDPAVREIAAPKFLTMRSRLSRVVEGLQAEGRWDPDADPNQVAVAALSLMPGYVLQRLIVRDVAPDQYATAVNALLSGSTED</sequence>
<name>A0ABP8L741_9MICO</name>
<keyword evidence="1" id="KW-0678">Repressor</keyword>
<dbReference type="RefSeq" id="WP_345216159.1">
    <property type="nucleotide sequence ID" value="NZ_BAABGN010000008.1"/>
</dbReference>
<dbReference type="InterPro" id="IPR023772">
    <property type="entry name" value="DNA-bd_HTH_TetR-type_CS"/>
</dbReference>
<organism evidence="7 8">
    <name type="scientific">Georgenia halophila</name>
    <dbReference type="NCBI Taxonomy" id="620889"/>
    <lineage>
        <taxon>Bacteria</taxon>
        <taxon>Bacillati</taxon>
        <taxon>Actinomycetota</taxon>
        <taxon>Actinomycetes</taxon>
        <taxon>Micrococcales</taxon>
        <taxon>Bogoriellaceae</taxon>
        <taxon>Georgenia</taxon>
    </lineage>
</organism>
<dbReference type="Proteomes" id="UP001500622">
    <property type="component" value="Unassembled WGS sequence"/>
</dbReference>
<evidence type="ECO:0000259" key="6">
    <source>
        <dbReference type="PROSITE" id="PS50977"/>
    </source>
</evidence>
<keyword evidence="4" id="KW-0804">Transcription</keyword>
<dbReference type="SUPFAM" id="SSF46689">
    <property type="entry name" value="Homeodomain-like"/>
    <property type="match status" value="1"/>
</dbReference>
<evidence type="ECO:0000313" key="7">
    <source>
        <dbReference type="EMBL" id="GAA4424115.1"/>
    </source>
</evidence>
<dbReference type="InterPro" id="IPR001647">
    <property type="entry name" value="HTH_TetR"/>
</dbReference>
<keyword evidence="3 5" id="KW-0238">DNA-binding</keyword>